<dbReference type="GO" id="GO:0046872">
    <property type="term" value="F:metal ion binding"/>
    <property type="evidence" value="ECO:0007669"/>
    <property type="project" value="UniProtKB-KW"/>
</dbReference>
<evidence type="ECO:0000313" key="16">
    <source>
        <dbReference type="EMBL" id="OHW61611.1"/>
    </source>
</evidence>
<evidence type="ECO:0000256" key="1">
    <source>
        <dbReference type="ARBA" id="ARBA00001946"/>
    </source>
</evidence>
<dbReference type="Proteomes" id="UP000180254">
    <property type="component" value="Unassembled WGS sequence"/>
</dbReference>
<dbReference type="Gene3D" id="3.30.70.141">
    <property type="entry name" value="Nucleoside diphosphate kinase-like domain"/>
    <property type="match status" value="1"/>
</dbReference>
<dbReference type="EC" id="2.7.4.6" evidence="3 14"/>
<dbReference type="CDD" id="cd04413">
    <property type="entry name" value="NDPk_I"/>
    <property type="match status" value="1"/>
</dbReference>
<evidence type="ECO:0000256" key="11">
    <source>
        <dbReference type="ARBA" id="ARBA00023080"/>
    </source>
</evidence>
<dbReference type="GO" id="GO:0004550">
    <property type="term" value="F:nucleoside diphosphate kinase activity"/>
    <property type="evidence" value="ECO:0007669"/>
    <property type="project" value="UniProtKB-EC"/>
</dbReference>
<dbReference type="NCBIfam" id="NF001908">
    <property type="entry name" value="PRK00668.1"/>
    <property type="match status" value="1"/>
</dbReference>
<feature type="domain" description="Nucleoside diphosphate kinase-like" evidence="15">
    <location>
        <begin position="1"/>
        <end position="134"/>
    </location>
</feature>
<dbReference type="PROSITE" id="PS00469">
    <property type="entry name" value="NDPK"/>
    <property type="match status" value="1"/>
</dbReference>
<evidence type="ECO:0000256" key="7">
    <source>
        <dbReference type="ARBA" id="ARBA00022741"/>
    </source>
</evidence>
<evidence type="ECO:0000256" key="2">
    <source>
        <dbReference type="ARBA" id="ARBA00008142"/>
    </source>
</evidence>
<gene>
    <name evidence="16" type="primary">ndk</name>
    <name evidence="16" type="ORF">EUAN_20490</name>
</gene>
<evidence type="ECO:0000256" key="8">
    <source>
        <dbReference type="ARBA" id="ARBA00022777"/>
    </source>
</evidence>
<dbReference type="GO" id="GO:0006241">
    <property type="term" value="P:CTP biosynthetic process"/>
    <property type="evidence" value="ECO:0007669"/>
    <property type="project" value="InterPro"/>
</dbReference>
<dbReference type="GO" id="GO:0005524">
    <property type="term" value="F:ATP binding"/>
    <property type="evidence" value="ECO:0007669"/>
    <property type="project" value="UniProtKB-KW"/>
</dbReference>
<accession>A0A1S1V4K0</accession>
<evidence type="ECO:0000313" key="17">
    <source>
        <dbReference type="Proteomes" id="UP000180254"/>
    </source>
</evidence>
<feature type="binding site" evidence="12">
    <location>
        <position position="9"/>
    </location>
    <ligand>
        <name>ATP</name>
        <dbReference type="ChEBI" id="CHEBI:30616"/>
    </ligand>
</feature>
<dbReference type="GO" id="GO:0006183">
    <property type="term" value="P:GTP biosynthetic process"/>
    <property type="evidence" value="ECO:0007669"/>
    <property type="project" value="InterPro"/>
</dbReference>
<evidence type="ECO:0000256" key="3">
    <source>
        <dbReference type="ARBA" id="ARBA00012966"/>
    </source>
</evidence>
<dbReference type="InterPro" id="IPR023005">
    <property type="entry name" value="Nucleoside_diP_kinase_AS"/>
</dbReference>
<feature type="binding site" evidence="12">
    <location>
        <position position="57"/>
    </location>
    <ligand>
        <name>ATP</name>
        <dbReference type="ChEBI" id="CHEBI:30616"/>
    </ligand>
</feature>
<feature type="binding site" evidence="12">
    <location>
        <position position="85"/>
    </location>
    <ligand>
        <name>ATP</name>
        <dbReference type="ChEBI" id="CHEBI:30616"/>
    </ligand>
</feature>
<comment type="caution">
    <text evidence="16">The sequence shown here is derived from an EMBL/GenBank/DDBJ whole genome shotgun (WGS) entry which is preliminary data.</text>
</comment>
<keyword evidence="17" id="KW-1185">Reference proteome</keyword>
<evidence type="ECO:0000256" key="13">
    <source>
        <dbReference type="RuleBase" id="RU004011"/>
    </source>
</evidence>
<dbReference type="Pfam" id="PF00334">
    <property type="entry name" value="NDK"/>
    <property type="match status" value="1"/>
</dbReference>
<comment type="similarity">
    <text evidence="2 12 13">Belongs to the NDK family.</text>
</comment>
<evidence type="ECO:0000259" key="15">
    <source>
        <dbReference type="SMART" id="SM00562"/>
    </source>
</evidence>
<dbReference type="AlphaFoldDB" id="A0A1S1V4K0"/>
<keyword evidence="11" id="KW-0546">Nucleotide metabolism</keyword>
<keyword evidence="6" id="KW-0479">Metal-binding</keyword>
<comment type="catalytic activity">
    <reaction evidence="14">
        <text>a 2'-deoxyribonucleoside 5'-diphosphate + ATP = a 2'-deoxyribonucleoside 5'-triphosphate + ADP</text>
        <dbReference type="Rhea" id="RHEA:44640"/>
        <dbReference type="ChEBI" id="CHEBI:30616"/>
        <dbReference type="ChEBI" id="CHEBI:61560"/>
        <dbReference type="ChEBI" id="CHEBI:73316"/>
        <dbReference type="ChEBI" id="CHEBI:456216"/>
        <dbReference type="EC" id="2.7.4.6"/>
    </reaction>
</comment>
<sequence length="134" mass="15259">MERTLVIVKPDGVERGLVGDIISRYERKNLKITYCNMTRADEGILAKHYSEHVGKDFYNRLIDYMQRGDIVVMVLEGENAIDAVRKINGKTNPIEAENGSIRGDYAFIKEENLVHASDSKESAEREIKIWTGEV</sequence>
<dbReference type="FunFam" id="3.30.70.141:FF:000003">
    <property type="entry name" value="Nucleoside diphosphate kinase"/>
    <property type="match status" value="1"/>
</dbReference>
<feature type="active site" description="Pros-phosphohistidine intermediate" evidence="12">
    <location>
        <position position="115"/>
    </location>
</feature>
<dbReference type="PRINTS" id="PR01243">
    <property type="entry name" value="NUCDPKINASE"/>
</dbReference>
<evidence type="ECO:0000256" key="14">
    <source>
        <dbReference type="RuleBase" id="RU004013"/>
    </source>
</evidence>
<dbReference type="STRING" id="39480.EUAN_20490"/>
<evidence type="ECO:0000256" key="10">
    <source>
        <dbReference type="ARBA" id="ARBA00022842"/>
    </source>
</evidence>
<dbReference type="PANTHER" id="PTHR11349">
    <property type="entry name" value="NUCLEOSIDE DIPHOSPHATE KINASE"/>
    <property type="match status" value="1"/>
</dbReference>
<protein>
    <recommendedName>
        <fullName evidence="4 14">Nucleoside diphosphate kinase</fullName>
        <ecNumber evidence="3 14">2.7.4.6</ecNumber>
    </recommendedName>
</protein>
<evidence type="ECO:0000256" key="9">
    <source>
        <dbReference type="ARBA" id="ARBA00022840"/>
    </source>
</evidence>
<evidence type="ECO:0000256" key="5">
    <source>
        <dbReference type="ARBA" id="ARBA00022679"/>
    </source>
</evidence>
<dbReference type="SUPFAM" id="SSF54919">
    <property type="entry name" value="Nucleoside diphosphate kinase, NDK"/>
    <property type="match status" value="1"/>
</dbReference>
<dbReference type="GO" id="GO:0006228">
    <property type="term" value="P:UTP biosynthetic process"/>
    <property type="evidence" value="ECO:0007669"/>
    <property type="project" value="InterPro"/>
</dbReference>
<evidence type="ECO:0000256" key="6">
    <source>
        <dbReference type="ARBA" id="ARBA00022723"/>
    </source>
</evidence>
<dbReference type="InterPro" id="IPR034907">
    <property type="entry name" value="NDK-like_dom"/>
</dbReference>
<comment type="cofactor">
    <cofactor evidence="1">
        <name>Mg(2+)</name>
        <dbReference type="ChEBI" id="CHEBI:18420"/>
    </cofactor>
</comment>
<keyword evidence="5 14" id="KW-0808">Transferase</keyword>
<name>A0A1S1V4K0_9FIRM</name>
<keyword evidence="9 14" id="KW-0067">ATP-binding</keyword>
<dbReference type="SMART" id="SM00562">
    <property type="entry name" value="NDK"/>
    <property type="match status" value="1"/>
</dbReference>
<evidence type="ECO:0000256" key="4">
    <source>
        <dbReference type="ARBA" id="ARBA00017632"/>
    </source>
</evidence>
<dbReference type="InterPro" id="IPR001564">
    <property type="entry name" value="Nucleoside_diP_kinase"/>
</dbReference>
<keyword evidence="8 14" id="KW-0418">Kinase</keyword>
<feature type="binding site" evidence="12">
    <location>
        <position position="112"/>
    </location>
    <ligand>
        <name>ATP</name>
        <dbReference type="ChEBI" id="CHEBI:30616"/>
    </ligand>
</feature>
<reference evidence="16 17" key="1">
    <citation type="submission" date="2016-09" db="EMBL/GenBank/DDBJ databases">
        <title>Genome sequence of Eubacterium angustum.</title>
        <authorList>
            <person name="Poehlein A."/>
            <person name="Daniel R."/>
        </authorList>
    </citation>
    <scope>NUCLEOTIDE SEQUENCE [LARGE SCALE GENOMIC DNA]</scope>
    <source>
        <strain evidence="16 17">DSM 1989</strain>
    </source>
</reference>
<feature type="binding site" evidence="12">
    <location>
        <position position="91"/>
    </location>
    <ligand>
        <name>ATP</name>
        <dbReference type="ChEBI" id="CHEBI:30616"/>
    </ligand>
</feature>
<dbReference type="PROSITE" id="PS51374">
    <property type="entry name" value="NDPK_LIKE"/>
    <property type="match status" value="1"/>
</dbReference>
<proteinExistence type="inferred from homology"/>
<dbReference type="InterPro" id="IPR036850">
    <property type="entry name" value="NDK-like_dom_sf"/>
</dbReference>
<evidence type="ECO:0000256" key="12">
    <source>
        <dbReference type="PROSITE-ProRule" id="PRU00706"/>
    </source>
</evidence>
<dbReference type="EMBL" id="MKIE01000010">
    <property type="protein sequence ID" value="OHW61611.1"/>
    <property type="molecule type" value="Genomic_DNA"/>
</dbReference>
<keyword evidence="10" id="KW-0460">Magnesium</keyword>
<keyword evidence="7 14" id="KW-0547">Nucleotide-binding</keyword>
<organism evidence="16 17">
    <name type="scientific">Andreesenia angusta</name>
    <dbReference type="NCBI Taxonomy" id="39480"/>
    <lineage>
        <taxon>Bacteria</taxon>
        <taxon>Bacillati</taxon>
        <taxon>Bacillota</taxon>
        <taxon>Tissierellia</taxon>
        <taxon>Tissierellales</taxon>
        <taxon>Gottschalkiaceae</taxon>
        <taxon>Andreesenia</taxon>
    </lineage>
</organism>
<feature type="binding site" evidence="12">
    <location>
        <position position="102"/>
    </location>
    <ligand>
        <name>ATP</name>
        <dbReference type="ChEBI" id="CHEBI:30616"/>
    </ligand>
</feature>